<dbReference type="Proteomes" id="UP000199064">
    <property type="component" value="Unassembled WGS sequence"/>
</dbReference>
<keyword evidence="5 6" id="KW-0732">Signal</keyword>
<evidence type="ECO:0000256" key="1">
    <source>
        <dbReference type="ARBA" id="ARBA00004196"/>
    </source>
</evidence>
<dbReference type="RefSeq" id="WP_007007395.1">
    <property type="nucleotide sequence ID" value="NZ_FNSL01000001.1"/>
</dbReference>
<accession>A0A1H4JSR8</accession>
<keyword evidence="9" id="KW-1185">Reference proteome</keyword>
<dbReference type="AlphaFoldDB" id="A0A1H4JSR8"/>
<evidence type="ECO:0000313" key="9">
    <source>
        <dbReference type="Proteomes" id="UP000199064"/>
    </source>
</evidence>
<dbReference type="Gene3D" id="3.40.50.1980">
    <property type="entry name" value="Nitrogenase molybdenum iron protein domain"/>
    <property type="match status" value="2"/>
</dbReference>
<evidence type="ECO:0000256" key="4">
    <source>
        <dbReference type="ARBA" id="ARBA00022496"/>
    </source>
</evidence>
<dbReference type="EMBL" id="FNSL01000001">
    <property type="protein sequence ID" value="SEB49331.1"/>
    <property type="molecule type" value="Genomic_DNA"/>
</dbReference>
<reference evidence="9" key="1">
    <citation type="submission" date="2016-10" db="EMBL/GenBank/DDBJ databases">
        <authorList>
            <person name="Varghese N."/>
            <person name="Submissions S."/>
        </authorList>
    </citation>
    <scope>NUCLEOTIDE SEQUENCE [LARGE SCALE GENOMIC DNA]</scope>
    <source>
        <strain evidence="9">ES.061</strain>
    </source>
</reference>
<evidence type="ECO:0000256" key="5">
    <source>
        <dbReference type="ARBA" id="ARBA00022729"/>
    </source>
</evidence>
<evidence type="ECO:0000313" key="8">
    <source>
        <dbReference type="EMBL" id="SEB49331.1"/>
    </source>
</evidence>
<dbReference type="InterPro" id="IPR002491">
    <property type="entry name" value="ABC_transptr_periplasmic_BD"/>
</dbReference>
<evidence type="ECO:0000256" key="6">
    <source>
        <dbReference type="SAM" id="SignalP"/>
    </source>
</evidence>
<dbReference type="Pfam" id="PF01497">
    <property type="entry name" value="Peripla_BP_2"/>
    <property type="match status" value="1"/>
</dbReference>
<gene>
    <name evidence="8" type="ORF">SAMN05216452_1649</name>
</gene>
<keyword evidence="4" id="KW-0410">Iron transport</keyword>
<name>A0A1H4JSR8_9HYPH</name>
<organism evidence="8 9">
    <name type="scientific">Nitratireductor aquibiodomus</name>
    <dbReference type="NCBI Taxonomy" id="204799"/>
    <lineage>
        <taxon>Bacteria</taxon>
        <taxon>Pseudomonadati</taxon>
        <taxon>Pseudomonadota</taxon>
        <taxon>Alphaproteobacteria</taxon>
        <taxon>Hyphomicrobiales</taxon>
        <taxon>Phyllobacteriaceae</taxon>
        <taxon>Nitratireductor</taxon>
    </lineage>
</organism>
<keyword evidence="3" id="KW-0813">Transport</keyword>
<dbReference type="SUPFAM" id="SSF53807">
    <property type="entry name" value="Helical backbone' metal receptor"/>
    <property type="match status" value="1"/>
</dbReference>
<sequence>MRRFATICAALMLGTSALAQTKQVTDDAGRSVEIPVEPKRIVALHEPLIGLPMMELGLNVVALYGRAKNGETLMDIDFVEGVFGISAAEKGLTGIGAIGDVDLELVRSLKPDLMVGITQQQRLAETFSSIAPVYLQDFASDAVTGFAVEKKIAAALGREDTYARLEADYRRRVDEVRATLPQGDEDKTYLAVIVFDQINVLRNKSGAVQALEDLGYSRAALPDTDDRNEHGLGFMAPLNSETFVKLDPDILVIMNGYMSTEQGEAAVRKNLDALAPGWDRFMKAAKEKRIVFANSIAVATPTIASARHMLDSIEEWSRQ</sequence>
<feature type="signal peptide" evidence="6">
    <location>
        <begin position="1"/>
        <end position="19"/>
    </location>
</feature>
<dbReference type="PANTHER" id="PTHR30532">
    <property type="entry name" value="IRON III DICITRATE-BINDING PERIPLASMIC PROTEIN"/>
    <property type="match status" value="1"/>
</dbReference>
<keyword evidence="4" id="KW-0408">Iron</keyword>
<evidence type="ECO:0000256" key="3">
    <source>
        <dbReference type="ARBA" id="ARBA00022448"/>
    </source>
</evidence>
<dbReference type="PROSITE" id="PS50983">
    <property type="entry name" value="FE_B12_PBP"/>
    <property type="match status" value="1"/>
</dbReference>
<feature type="chain" id="PRO_5011759776" evidence="6">
    <location>
        <begin position="20"/>
        <end position="319"/>
    </location>
</feature>
<evidence type="ECO:0000259" key="7">
    <source>
        <dbReference type="PROSITE" id="PS50983"/>
    </source>
</evidence>
<feature type="domain" description="Fe/B12 periplasmic-binding" evidence="7">
    <location>
        <begin position="40"/>
        <end position="319"/>
    </location>
</feature>
<protein>
    <submittedName>
        <fullName evidence="8">Iron complex transport system substrate-binding protein</fullName>
    </submittedName>
</protein>
<dbReference type="InterPro" id="IPR051313">
    <property type="entry name" value="Bact_iron-sidero_bind"/>
</dbReference>
<evidence type="ECO:0000256" key="2">
    <source>
        <dbReference type="ARBA" id="ARBA00008814"/>
    </source>
</evidence>
<keyword evidence="4" id="KW-0406">Ion transport</keyword>
<proteinExistence type="inferred from homology"/>
<dbReference type="GO" id="GO:1901678">
    <property type="term" value="P:iron coordination entity transport"/>
    <property type="evidence" value="ECO:0007669"/>
    <property type="project" value="UniProtKB-ARBA"/>
</dbReference>
<dbReference type="GO" id="GO:0030288">
    <property type="term" value="C:outer membrane-bounded periplasmic space"/>
    <property type="evidence" value="ECO:0007669"/>
    <property type="project" value="TreeGrafter"/>
</dbReference>
<comment type="subcellular location">
    <subcellularLocation>
        <location evidence="1">Cell envelope</location>
    </subcellularLocation>
</comment>
<comment type="similarity">
    <text evidence="2">Belongs to the bacterial solute-binding protein 8 family.</text>
</comment>
<dbReference type="PANTHER" id="PTHR30532:SF1">
    <property type="entry name" value="IRON(3+)-HYDROXAMATE-BINDING PROTEIN FHUD"/>
    <property type="match status" value="1"/>
</dbReference>